<gene>
    <name evidence="13" type="ORF">J2Z18_003460</name>
</gene>
<evidence type="ECO:0000256" key="6">
    <source>
        <dbReference type="ARBA" id="ARBA00022960"/>
    </source>
</evidence>
<name>A0ABS4FDM0_9BACL</name>
<dbReference type="Gene3D" id="1.25.40.10">
    <property type="entry name" value="Tetratricopeptide repeat domain"/>
    <property type="match status" value="1"/>
</dbReference>
<evidence type="ECO:0000256" key="8">
    <source>
        <dbReference type="ARBA" id="ARBA00023316"/>
    </source>
</evidence>
<dbReference type="CDD" id="cd16913">
    <property type="entry name" value="YkuD_like"/>
    <property type="match status" value="1"/>
</dbReference>
<feature type="active site" description="Nucleophile" evidence="9">
    <location>
        <position position="423"/>
    </location>
</feature>
<dbReference type="SUPFAM" id="SSF48452">
    <property type="entry name" value="TPR-like"/>
    <property type="match status" value="1"/>
</dbReference>
<keyword evidence="3" id="KW-0328">Glycosyltransferase</keyword>
<dbReference type="EMBL" id="JAGGKI010000008">
    <property type="protein sequence ID" value="MBP1894357.1"/>
    <property type="molecule type" value="Genomic_DNA"/>
</dbReference>
<dbReference type="SUPFAM" id="SSF141523">
    <property type="entry name" value="L,D-transpeptidase catalytic domain-like"/>
    <property type="match status" value="1"/>
</dbReference>
<feature type="region of interest" description="Disordered" evidence="10">
    <location>
        <begin position="298"/>
        <end position="329"/>
    </location>
</feature>
<dbReference type="Pfam" id="PF03734">
    <property type="entry name" value="YkuD"/>
    <property type="match status" value="1"/>
</dbReference>
<keyword evidence="4" id="KW-0808">Transferase</keyword>
<dbReference type="InterPro" id="IPR005490">
    <property type="entry name" value="LD_TPept_cat_dom"/>
</dbReference>
<protein>
    <recommendedName>
        <fullName evidence="12">L,D-TPase catalytic domain-containing protein</fullName>
    </recommendedName>
</protein>
<evidence type="ECO:0000259" key="12">
    <source>
        <dbReference type="PROSITE" id="PS52029"/>
    </source>
</evidence>
<dbReference type="RefSeq" id="WP_007127716.1">
    <property type="nucleotide sequence ID" value="NZ_CP139098.1"/>
</dbReference>
<reference evidence="13 14" key="1">
    <citation type="submission" date="2021-03" db="EMBL/GenBank/DDBJ databases">
        <title>Genomic Encyclopedia of Type Strains, Phase IV (KMG-IV): sequencing the most valuable type-strain genomes for metagenomic binning, comparative biology and taxonomic classification.</title>
        <authorList>
            <person name="Goeker M."/>
        </authorList>
    </citation>
    <scope>NUCLEOTIDE SEQUENCE [LARGE SCALE GENOMIC DNA]</scope>
    <source>
        <strain evidence="13 14">DSM 15596</strain>
    </source>
</reference>
<feature type="compositionally biased region" description="Basic and acidic residues" evidence="10">
    <location>
        <begin position="298"/>
        <end position="312"/>
    </location>
</feature>
<comment type="similarity">
    <text evidence="2">Belongs to the YkuD family.</text>
</comment>
<evidence type="ECO:0000256" key="10">
    <source>
        <dbReference type="SAM" id="MobiDB-lite"/>
    </source>
</evidence>
<organism evidence="13 14">
    <name type="scientific">Paenibacillus lactis</name>
    <dbReference type="NCBI Taxonomy" id="228574"/>
    <lineage>
        <taxon>Bacteria</taxon>
        <taxon>Bacillati</taxon>
        <taxon>Bacillota</taxon>
        <taxon>Bacilli</taxon>
        <taxon>Bacillales</taxon>
        <taxon>Paenibacillaceae</taxon>
        <taxon>Paenibacillus</taxon>
    </lineage>
</organism>
<keyword evidence="6 9" id="KW-0133">Cell shape</keyword>
<accession>A0ABS4FDM0</accession>
<dbReference type="Gene3D" id="2.40.440.10">
    <property type="entry name" value="L,D-transpeptidase catalytic domain-like"/>
    <property type="match status" value="1"/>
</dbReference>
<dbReference type="PANTHER" id="PTHR30582:SF24">
    <property type="entry name" value="L,D-TRANSPEPTIDASE ERFK_SRFK-RELATED"/>
    <property type="match status" value="1"/>
</dbReference>
<dbReference type="PANTHER" id="PTHR30582">
    <property type="entry name" value="L,D-TRANSPEPTIDASE"/>
    <property type="match status" value="1"/>
</dbReference>
<keyword evidence="8 9" id="KW-0961">Cell wall biogenesis/degradation</keyword>
<keyword evidence="5" id="KW-0378">Hydrolase</keyword>
<evidence type="ECO:0000313" key="13">
    <source>
        <dbReference type="EMBL" id="MBP1894357.1"/>
    </source>
</evidence>
<feature type="active site" description="Proton donor/acceptor" evidence="9">
    <location>
        <position position="407"/>
    </location>
</feature>
<evidence type="ECO:0000256" key="11">
    <source>
        <dbReference type="SAM" id="Phobius"/>
    </source>
</evidence>
<keyword evidence="11" id="KW-0812">Transmembrane</keyword>
<comment type="pathway">
    <text evidence="1 9">Cell wall biogenesis; peptidoglycan biosynthesis.</text>
</comment>
<keyword evidence="11" id="KW-0472">Membrane</keyword>
<dbReference type="PROSITE" id="PS52029">
    <property type="entry name" value="LD_TPASE"/>
    <property type="match status" value="1"/>
</dbReference>
<keyword evidence="7 9" id="KW-0573">Peptidoglycan synthesis</keyword>
<evidence type="ECO:0000256" key="4">
    <source>
        <dbReference type="ARBA" id="ARBA00022679"/>
    </source>
</evidence>
<evidence type="ECO:0000256" key="9">
    <source>
        <dbReference type="PROSITE-ProRule" id="PRU01373"/>
    </source>
</evidence>
<evidence type="ECO:0000256" key="2">
    <source>
        <dbReference type="ARBA" id="ARBA00005992"/>
    </source>
</evidence>
<dbReference type="InterPro" id="IPR011990">
    <property type="entry name" value="TPR-like_helical_dom_sf"/>
</dbReference>
<evidence type="ECO:0000313" key="14">
    <source>
        <dbReference type="Proteomes" id="UP000706926"/>
    </source>
</evidence>
<feature type="transmembrane region" description="Helical" evidence="11">
    <location>
        <begin position="85"/>
        <end position="102"/>
    </location>
</feature>
<dbReference type="Proteomes" id="UP000706926">
    <property type="component" value="Unassembled WGS sequence"/>
</dbReference>
<keyword evidence="11" id="KW-1133">Transmembrane helix</keyword>
<dbReference type="InterPro" id="IPR038063">
    <property type="entry name" value="Transpep_catalytic_dom"/>
</dbReference>
<dbReference type="GeneID" id="95405402"/>
<comment type="caution">
    <text evidence="13">The sequence shown here is derived from an EMBL/GenBank/DDBJ whole genome shotgun (WGS) entry which is preliminary data.</text>
</comment>
<sequence>MNNSMYLKRYVETHPDNKMAWYLLGKEYERAGEQGKATYCYNRAEEVYEAFELSKVPSDIWKNYEQRLLQLEREKELKRRRNRRWLVALALLLLVLIPPAQAPGYPGGLPAEADAQPEAPASAAAIRQAVGERAGKPMFTAVAEGRNAVAGDGADEEGDSALPRLLMHPEQLPSWSVALGMPLRGKWLLWSSDMERLYALHRDRAGEIAITPFEGAAGECECEPQSSAGLARSAKQWADLQLETAVLEKAVENYQTRHGRLPSSLDELTRPFPNNWLSGRSTAMEDMFDVLIQLKQDDAPPGKVQDDAKGNAEEGEAADKPGYWGTSPDGAPYFKEPLQVIIDKDKHRLAVVSGKIMLRNYAVGLGGAKTPLGDFQISDKVVNPNGTTRGPYGTRGMQLSDTQYAIHGTEDLDSIGADESEGCIRMLKEDVEELFDLVPMGTSVKIREGVLPDDLWTPKERFKLKHSQGQTNPAKVYHWLD</sequence>
<evidence type="ECO:0000256" key="1">
    <source>
        <dbReference type="ARBA" id="ARBA00004752"/>
    </source>
</evidence>
<evidence type="ECO:0000256" key="3">
    <source>
        <dbReference type="ARBA" id="ARBA00022676"/>
    </source>
</evidence>
<evidence type="ECO:0000256" key="5">
    <source>
        <dbReference type="ARBA" id="ARBA00022801"/>
    </source>
</evidence>
<dbReference type="InterPro" id="IPR050979">
    <property type="entry name" value="LD-transpeptidase"/>
</dbReference>
<proteinExistence type="inferred from homology"/>
<evidence type="ECO:0000256" key="7">
    <source>
        <dbReference type="ARBA" id="ARBA00022984"/>
    </source>
</evidence>
<feature type="domain" description="L,D-TPase catalytic" evidence="12">
    <location>
        <begin position="338"/>
        <end position="447"/>
    </location>
</feature>
<keyword evidence="14" id="KW-1185">Reference proteome</keyword>